<dbReference type="InterPro" id="IPR003423">
    <property type="entry name" value="OMP_efflux"/>
</dbReference>
<comment type="caution">
    <text evidence="4">The sequence shown here is derived from an EMBL/GenBank/DDBJ whole genome shotgun (WGS) entry which is preliminary data.</text>
</comment>
<evidence type="ECO:0000256" key="2">
    <source>
        <dbReference type="RuleBase" id="RU362097"/>
    </source>
</evidence>
<evidence type="ECO:0000313" key="5">
    <source>
        <dbReference type="Proteomes" id="UP001237156"/>
    </source>
</evidence>
<feature type="compositionally biased region" description="Polar residues" evidence="3">
    <location>
        <begin position="116"/>
        <end position="133"/>
    </location>
</feature>
<organism evidence="4 5">
    <name type="scientific">Ottowia cancrivicina</name>
    <dbReference type="NCBI Taxonomy" id="3040346"/>
    <lineage>
        <taxon>Bacteria</taxon>
        <taxon>Pseudomonadati</taxon>
        <taxon>Pseudomonadota</taxon>
        <taxon>Betaproteobacteria</taxon>
        <taxon>Burkholderiales</taxon>
        <taxon>Comamonadaceae</taxon>
        <taxon>Ottowia</taxon>
    </lineage>
</organism>
<keyword evidence="2" id="KW-0472">Membrane</keyword>
<sequence>MQYASFLAAAAASALLAACAHRTTPDITPPQTPAAWQHASSGAGASSDTQPDARTGADGAQERIPAEWWTQYEQPALNAAVAHALAHSGTLANALLKLRTADLRAEAAGAALRPTPSGNVTASVNRPVTGSAQRSTRSYGVSLGASWEIDLWGKLGAQADMATFEREAAALDGDQAAATLAASVVRQYWQLAAMQERIRVARQSLAHAERTLSLTQAQHAAGAASGLDEAQAAQAVQTQQVALAAQQQQRTEMRHAFAVLLDAAPGHLPAGIAEPDGLPQNAAQLAARAQPGAGVPASLLARRPDLRAAEWRLRGTLANVQAQKLSFYPALSLTGTLGTGSASLLKILSNPVAALGAGLSLPFLNTGEMRRNPQIAQNEHEQAVNTFRQTLLQALADVENALSSTATQRDAVQRQAALAAQARRIDEMTETRYRAGAVPLRDWLTAQESRRQSELAEVDAQLNLLLAQVQLYQALGASAGGLNAPAPAPTPDTQ</sequence>
<dbReference type="GO" id="GO:0005886">
    <property type="term" value="C:plasma membrane"/>
    <property type="evidence" value="ECO:0007669"/>
    <property type="project" value="UniProtKB-SubCell"/>
</dbReference>
<accession>A0AAW6RN38</accession>
<comment type="similarity">
    <text evidence="1 2">Belongs to the outer membrane factor (OMF) (TC 1.B.17) family.</text>
</comment>
<name>A0AAW6RN38_9BURK</name>
<evidence type="ECO:0000256" key="1">
    <source>
        <dbReference type="ARBA" id="ARBA00007613"/>
    </source>
</evidence>
<keyword evidence="2" id="KW-0812">Transmembrane</keyword>
<feature type="region of interest" description="Disordered" evidence="3">
    <location>
        <begin position="26"/>
        <end position="60"/>
    </location>
</feature>
<keyword evidence="5" id="KW-1185">Reference proteome</keyword>
<dbReference type="Gene3D" id="2.20.200.10">
    <property type="entry name" value="Outer membrane efflux proteins (OEP)"/>
    <property type="match status" value="1"/>
</dbReference>
<feature type="signal peptide" evidence="2">
    <location>
        <begin position="1"/>
        <end position="22"/>
    </location>
</feature>
<evidence type="ECO:0000313" key="4">
    <source>
        <dbReference type="EMBL" id="MDG9700036.1"/>
    </source>
</evidence>
<feature type="compositionally biased region" description="Polar residues" evidence="3">
    <location>
        <begin position="38"/>
        <end position="52"/>
    </location>
</feature>
<dbReference type="InterPro" id="IPR010131">
    <property type="entry name" value="MdtP/NodT-like"/>
</dbReference>
<gene>
    <name evidence="4" type="ORF">QB898_10005</name>
</gene>
<keyword evidence="2" id="KW-0449">Lipoprotein</keyword>
<dbReference type="PANTHER" id="PTHR30203">
    <property type="entry name" value="OUTER MEMBRANE CATION EFFLUX PROTEIN"/>
    <property type="match status" value="1"/>
</dbReference>
<dbReference type="AlphaFoldDB" id="A0AAW6RN38"/>
<protein>
    <submittedName>
        <fullName evidence="4">TolC family protein</fullName>
    </submittedName>
</protein>
<dbReference type="Gene3D" id="1.20.1600.10">
    <property type="entry name" value="Outer membrane efflux proteins (OEP)"/>
    <property type="match status" value="1"/>
</dbReference>
<dbReference type="NCBIfam" id="TIGR01845">
    <property type="entry name" value="outer_NodT"/>
    <property type="match status" value="1"/>
</dbReference>
<keyword evidence="2" id="KW-0564">Palmitate</keyword>
<feature type="chain" id="PRO_5043086710" evidence="2">
    <location>
        <begin position="23"/>
        <end position="494"/>
    </location>
</feature>
<feature type="region of interest" description="Disordered" evidence="3">
    <location>
        <begin position="114"/>
        <end position="133"/>
    </location>
</feature>
<dbReference type="Pfam" id="PF02321">
    <property type="entry name" value="OEP"/>
    <property type="match status" value="2"/>
</dbReference>
<keyword evidence="2" id="KW-1134">Transmembrane beta strand</keyword>
<dbReference type="GO" id="GO:0015562">
    <property type="term" value="F:efflux transmembrane transporter activity"/>
    <property type="evidence" value="ECO:0007669"/>
    <property type="project" value="InterPro"/>
</dbReference>
<comment type="subcellular location">
    <subcellularLocation>
        <location evidence="2">Cell membrane</location>
        <topology evidence="2">Lipid-anchor</topology>
    </subcellularLocation>
</comment>
<keyword evidence="2" id="KW-0732">Signal</keyword>
<dbReference type="RefSeq" id="WP_279524832.1">
    <property type="nucleotide sequence ID" value="NZ_JARVII010000022.1"/>
</dbReference>
<dbReference type="Proteomes" id="UP001237156">
    <property type="component" value="Unassembled WGS sequence"/>
</dbReference>
<dbReference type="EMBL" id="JARVII010000022">
    <property type="protein sequence ID" value="MDG9700036.1"/>
    <property type="molecule type" value="Genomic_DNA"/>
</dbReference>
<proteinExistence type="inferred from homology"/>
<evidence type="ECO:0000256" key="3">
    <source>
        <dbReference type="SAM" id="MobiDB-lite"/>
    </source>
</evidence>
<reference evidence="4 5" key="1">
    <citation type="submission" date="2023-04" db="EMBL/GenBank/DDBJ databases">
        <title>Ottowia paracancer sp. nov., isolated from human stomach.</title>
        <authorList>
            <person name="Song Y."/>
        </authorList>
    </citation>
    <scope>NUCLEOTIDE SEQUENCE [LARGE SCALE GENOMIC DNA]</scope>
    <source>
        <strain evidence="4 5">10c7w1</strain>
    </source>
</reference>
<dbReference type="SUPFAM" id="SSF56954">
    <property type="entry name" value="Outer membrane efflux proteins (OEP)"/>
    <property type="match status" value="1"/>
</dbReference>
<dbReference type="PANTHER" id="PTHR30203:SF32">
    <property type="entry name" value="CATION EFFLUX SYSTEM PROTEIN CUSC"/>
    <property type="match status" value="1"/>
</dbReference>